<feature type="transmembrane region" description="Helical" evidence="1">
    <location>
        <begin position="145"/>
        <end position="165"/>
    </location>
</feature>
<evidence type="ECO:0000256" key="1">
    <source>
        <dbReference type="SAM" id="Phobius"/>
    </source>
</evidence>
<dbReference type="RefSeq" id="WP_101454853.1">
    <property type="nucleotide sequence ID" value="NZ_PCGY01000002.1"/>
</dbReference>
<name>A0A2N3QPF5_9BIFI</name>
<feature type="transmembrane region" description="Helical" evidence="1">
    <location>
        <begin position="171"/>
        <end position="198"/>
    </location>
</feature>
<evidence type="ECO:0000313" key="2">
    <source>
        <dbReference type="EMBL" id="PKU93548.1"/>
    </source>
</evidence>
<feature type="transmembrane region" description="Helical" evidence="1">
    <location>
        <begin position="210"/>
        <end position="231"/>
    </location>
</feature>
<feature type="transmembrane region" description="Helical" evidence="1">
    <location>
        <begin position="118"/>
        <end position="138"/>
    </location>
</feature>
<feature type="transmembrane region" description="Helical" evidence="1">
    <location>
        <begin position="301"/>
        <end position="319"/>
    </location>
</feature>
<keyword evidence="1" id="KW-0472">Membrane</keyword>
<reference evidence="2 3" key="1">
    <citation type="submission" date="2017-10" db="EMBL/GenBank/DDBJ databases">
        <title>Bifidobacterium genomics.</title>
        <authorList>
            <person name="Lugli G.A."/>
            <person name="Milani C."/>
            <person name="Mancabelli L."/>
        </authorList>
    </citation>
    <scope>NUCLEOTIDE SEQUENCE [LARGE SCALE GENOMIC DNA]</scope>
    <source>
        <strain evidence="2 3">1542B</strain>
    </source>
</reference>
<organism evidence="2 3">
    <name type="scientific">Bifidobacterium thermophilum</name>
    <dbReference type="NCBI Taxonomy" id="33905"/>
    <lineage>
        <taxon>Bacteria</taxon>
        <taxon>Bacillati</taxon>
        <taxon>Actinomycetota</taxon>
        <taxon>Actinomycetes</taxon>
        <taxon>Bifidobacteriales</taxon>
        <taxon>Bifidobacteriaceae</taxon>
        <taxon>Bifidobacterium</taxon>
    </lineage>
</organism>
<dbReference type="AlphaFoldDB" id="A0A2N3QPF5"/>
<feature type="transmembrane region" description="Helical" evidence="1">
    <location>
        <begin position="251"/>
        <end position="270"/>
    </location>
</feature>
<gene>
    <name evidence="2" type="ORF">CQR47_0325</name>
</gene>
<feature type="transmembrane region" description="Helical" evidence="1">
    <location>
        <begin position="36"/>
        <end position="54"/>
    </location>
</feature>
<accession>A0A2N3QPF5</accession>
<feature type="transmembrane region" description="Helical" evidence="1">
    <location>
        <begin position="277"/>
        <end position="295"/>
    </location>
</feature>
<keyword evidence="1" id="KW-0812">Transmembrane</keyword>
<evidence type="ECO:0000313" key="3">
    <source>
        <dbReference type="Proteomes" id="UP000233727"/>
    </source>
</evidence>
<dbReference type="Pfam" id="PF14897">
    <property type="entry name" value="EpsG"/>
    <property type="match status" value="1"/>
</dbReference>
<feature type="transmembrane region" description="Helical" evidence="1">
    <location>
        <begin position="331"/>
        <end position="351"/>
    </location>
</feature>
<dbReference type="EMBL" id="PCGY01000002">
    <property type="protein sequence ID" value="PKU93548.1"/>
    <property type="molecule type" value="Genomic_DNA"/>
</dbReference>
<dbReference type="Proteomes" id="UP000233727">
    <property type="component" value="Unassembled WGS sequence"/>
</dbReference>
<protein>
    <submittedName>
        <fullName evidence="2">EpsG family</fullName>
    </submittedName>
</protein>
<keyword evidence="1" id="KW-1133">Transmembrane helix</keyword>
<proteinExistence type="predicted"/>
<sequence length="361" mass="41021">MVEYLLAVAVSVLFSAAYDLKRFGQNNGVTEKHKGFELSNVILVILAGFPYFYWQATRNELGADYQLYEQEFGNINSGYGYVHTDSGFQELNKIVFALGGNYVTMFAVVALIQTVGVYVLAITLQVPLTVFSLLYFLTFNYLQSYSLIAQYTAIGIICMAFALMIRGNYIFSILLLLMSATIHSSSVVFIAYFIFYLLLMKAKKKTELSLLYGCAVIIFGLVAQKIIPVILSGTRFSAYFERDDTELNSTSMIVINLFVAGLMIAVYYLEKEARNKIIYNYVLSIQFMALVSSLLQSAVPLMVRMAMYFSFFIVYAIPVTMREITEKRIRYFGYGIIFLVFTVWLLAFPIAGNYYQVIPYK</sequence>
<dbReference type="InterPro" id="IPR049458">
    <property type="entry name" value="EpsG-like"/>
</dbReference>
<feature type="transmembrane region" description="Helical" evidence="1">
    <location>
        <begin position="94"/>
        <end position="112"/>
    </location>
</feature>
<comment type="caution">
    <text evidence="2">The sequence shown here is derived from an EMBL/GenBank/DDBJ whole genome shotgun (WGS) entry which is preliminary data.</text>
</comment>